<dbReference type="GO" id="GO:0006508">
    <property type="term" value="P:proteolysis"/>
    <property type="evidence" value="ECO:0007669"/>
    <property type="project" value="UniProtKB-KW"/>
</dbReference>
<dbReference type="AlphaFoldDB" id="A0A069RAG9"/>
<keyword evidence="4" id="KW-0378">Hydrolase</keyword>
<evidence type="ECO:0000256" key="4">
    <source>
        <dbReference type="ARBA" id="ARBA00022801"/>
    </source>
</evidence>
<dbReference type="EMBL" id="JJMM01000026">
    <property type="protein sequence ID" value="KDR94059.1"/>
    <property type="molecule type" value="Genomic_DNA"/>
</dbReference>
<reference evidence="9 10" key="1">
    <citation type="submission" date="2014-03" db="EMBL/GenBank/DDBJ databases">
        <title>Genome sequence of Clostridium litorale W6, DSM 5388.</title>
        <authorList>
            <person name="Poehlein A."/>
            <person name="Jagirdar A."/>
            <person name="Khonsari B."/>
            <person name="Chibani C.M."/>
            <person name="Gutierrez Gutierrez D.A."/>
            <person name="Davydova E."/>
            <person name="Alghaithi H.S."/>
            <person name="Nair K.P."/>
            <person name="Dhamotharan K."/>
            <person name="Chandran L."/>
            <person name="G W."/>
            <person name="Daniel R."/>
        </authorList>
    </citation>
    <scope>NUCLEOTIDE SEQUENCE [LARGE SCALE GENOMIC DNA]</scope>
    <source>
        <strain evidence="9 10">W6</strain>
    </source>
</reference>
<dbReference type="PROSITE" id="PS01302">
    <property type="entry name" value="UPF0758"/>
    <property type="match status" value="1"/>
</dbReference>
<dbReference type="PANTHER" id="PTHR30471:SF3">
    <property type="entry name" value="UPF0758 PROTEIN YEES-RELATED"/>
    <property type="match status" value="1"/>
</dbReference>
<dbReference type="Proteomes" id="UP000027946">
    <property type="component" value="Unassembled WGS sequence"/>
</dbReference>
<protein>
    <recommendedName>
        <fullName evidence="8">MPN domain-containing protein</fullName>
    </recommendedName>
</protein>
<evidence type="ECO:0000256" key="2">
    <source>
        <dbReference type="ARBA" id="ARBA00022670"/>
    </source>
</evidence>
<evidence type="ECO:0000259" key="8">
    <source>
        <dbReference type="PROSITE" id="PS50249"/>
    </source>
</evidence>
<dbReference type="InterPro" id="IPR046778">
    <property type="entry name" value="UPF0758_N"/>
</dbReference>
<dbReference type="PROSITE" id="PS50249">
    <property type="entry name" value="MPN"/>
    <property type="match status" value="1"/>
</dbReference>
<dbReference type="NCBIfam" id="NF000642">
    <property type="entry name" value="PRK00024.1"/>
    <property type="match status" value="1"/>
</dbReference>
<dbReference type="eggNOG" id="COG2003">
    <property type="taxonomic scope" value="Bacteria"/>
</dbReference>
<dbReference type="Gene3D" id="1.10.150.20">
    <property type="entry name" value="5' to 3' exonuclease, C-terminal subdomain"/>
    <property type="match status" value="1"/>
</dbReference>
<name>A0A069RAG9_PEPLI</name>
<keyword evidence="5" id="KW-0862">Zinc</keyword>
<keyword evidence="2" id="KW-0645">Protease</keyword>
<proteinExistence type="inferred from homology"/>
<dbReference type="InterPro" id="IPR001405">
    <property type="entry name" value="UPF0758"/>
</dbReference>
<dbReference type="InterPro" id="IPR020891">
    <property type="entry name" value="UPF0758_CS"/>
</dbReference>
<dbReference type="Gene3D" id="3.40.140.10">
    <property type="entry name" value="Cytidine Deaminase, domain 2"/>
    <property type="match status" value="1"/>
</dbReference>
<comment type="similarity">
    <text evidence="1 7">Belongs to the UPF0758 family.</text>
</comment>
<dbReference type="STRING" id="1121324.CLIT_23c03310"/>
<keyword evidence="10" id="KW-1185">Reference proteome</keyword>
<dbReference type="PANTHER" id="PTHR30471">
    <property type="entry name" value="DNA REPAIR PROTEIN RADC"/>
    <property type="match status" value="1"/>
</dbReference>
<dbReference type="InterPro" id="IPR037518">
    <property type="entry name" value="MPN"/>
</dbReference>
<dbReference type="InterPro" id="IPR025657">
    <property type="entry name" value="RadC_JAB"/>
</dbReference>
<dbReference type="GO" id="GO:0008237">
    <property type="term" value="F:metallopeptidase activity"/>
    <property type="evidence" value="ECO:0007669"/>
    <property type="project" value="UniProtKB-KW"/>
</dbReference>
<evidence type="ECO:0000256" key="5">
    <source>
        <dbReference type="ARBA" id="ARBA00022833"/>
    </source>
</evidence>
<dbReference type="OrthoDB" id="9804482at2"/>
<evidence type="ECO:0000313" key="9">
    <source>
        <dbReference type="EMBL" id="KDR94059.1"/>
    </source>
</evidence>
<comment type="caution">
    <text evidence="9">The sequence shown here is derived from an EMBL/GenBank/DDBJ whole genome shotgun (WGS) entry which is preliminary data.</text>
</comment>
<accession>A0A069RAG9</accession>
<keyword evidence="6" id="KW-0482">Metalloprotease</keyword>
<evidence type="ECO:0000256" key="7">
    <source>
        <dbReference type="RuleBase" id="RU003797"/>
    </source>
</evidence>
<dbReference type="NCBIfam" id="TIGR00608">
    <property type="entry name" value="radc"/>
    <property type="match status" value="1"/>
</dbReference>
<evidence type="ECO:0000256" key="6">
    <source>
        <dbReference type="ARBA" id="ARBA00023049"/>
    </source>
</evidence>
<dbReference type="GO" id="GO:0046872">
    <property type="term" value="F:metal ion binding"/>
    <property type="evidence" value="ECO:0007669"/>
    <property type="project" value="UniProtKB-KW"/>
</dbReference>
<dbReference type="CDD" id="cd08071">
    <property type="entry name" value="MPN_DUF2466"/>
    <property type="match status" value="1"/>
</dbReference>
<evidence type="ECO:0000256" key="1">
    <source>
        <dbReference type="ARBA" id="ARBA00010243"/>
    </source>
</evidence>
<feature type="domain" description="MPN" evidence="8">
    <location>
        <begin position="109"/>
        <end position="231"/>
    </location>
</feature>
<organism evidence="9 10">
    <name type="scientific">Peptoclostridium litorale DSM 5388</name>
    <dbReference type="NCBI Taxonomy" id="1121324"/>
    <lineage>
        <taxon>Bacteria</taxon>
        <taxon>Bacillati</taxon>
        <taxon>Bacillota</taxon>
        <taxon>Clostridia</taxon>
        <taxon>Peptostreptococcales</taxon>
        <taxon>Peptoclostridiaceae</taxon>
        <taxon>Peptoclostridium</taxon>
    </lineage>
</organism>
<keyword evidence="3" id="KW-0479">Metal-binding</keyword>
<dbReference type="RefSeq" id="WP_038267869.1">
    <property type="nucleotide sequence ID" value="NZ_FSRH01000003.1"/>
</dbReference>
<dbReference type="Pfam" id="PF04002">
    <property type="entry name" value="RadC"/>
    <property type="match status" value="1"/>
</dbReference>
<dbReference type="Pfam" id="PF20582">
    <property type="entry name" value="UPF0758_N"/>
    <property type="match status" value="1"/>
</dbReference>
<evidence type="ECO:0000256" key="3">
    <source>
        <dbReference type="ARBA" id="ARBA00022723"/>
    </source>
</evidence>
<gene>
    <name evidence="9" type="ORF">CLIT_23c03310</name>
</gene>
<evidence type="ECO:0000313" key="10">
    <source>
        <dbReference type="Proteomes" id="UP000027946"/>
    </source>
</evidence>
<sequence>MSGSESILINEMSEYERPREKLMAKGVKYLSNSELLAILIRTGSKNLSAIDLANRVINADIEGIRRLQNITVEELSSIKGIGNAKACQIIAALELGKRISRLSKGHNPQITHPSDISNIYMEDMRYLKKEVFKTVLLNTKNEVMCDIDVSTGTLNSSIVHPREVFIEPIKRSANSIVLVHNHPSGNPSPSSEDKNITRRLLECADIIGIKILDHIILGDGVYFSFKEHSLI</sequence>